<feature type="repeat" description="TPR" evidence="10">
    <location>
        <begin position="51"/>
        <end position="84"/>
    </location>
</feature>
<keyword evidence="6" id="KW-0508">mRNA splicing</keyword>
<dbReference type="GO" id="GO:0000349">
    <property type="term" value="P:generation of catalytic spliceosome for first transesterification step"/>
    <property type="evidence" value="ECO:0007669"/>
    <property type="project" value="TreeGrafter"/>
</dbReference>
<dbReference type="FunFam" id="1.25.40.10:FF:000023">
    <property type="entry name" value="Pre-mRNA-splicing factor SYF1"/>
    <property type="match status" value="1"/>
</dbReference>
<dbReference type="EMBL" id="LSSK01001207">
    <property type="protein sequence ID" value="OMH80382.1"/>
    <property type="molecule type" value="Genomic_DNA"/>
</dbReference>
<evidence type="ECO:0000256" key="9">
    <source>
        <dbReference type="ARBA" id="ARBA00039472"/>
    </source>
</evidence>
<evidence type="ECO:0000256" key="2">
    <source>
        <dbReference type="ARBA" id="ARBA00008644"/>
    </source>
</evidence>
<dbReference type="PROSITE" id="PS50005">
    <property type="entry name" value="TPR"/>
    <property type="match status" value="1"/>
</dbReference>
<evidence type="ECO:0000313" key="13">
    <source>
        <dbReference type="Proteomes" id="UP000188320"/>
    </source>
</evidence>
<comment type="caution">
    <text evidence="12">The sequence shown here is derived from an EMBL/GenBank/DDBJ whole genome shotgun (WGS) entry which is preliminary data.</text>
</comment>
<sequence>MVSGWKDRIELFEKKEKREGAEKEWDEDIEGCYEEALEIVHPRKAYDGQVSDLWLAYARMYEDRGDKQKAIGVFERAIKVWYKTVGELARVWCEYAEMYIREEEYEKAEQVLVRAITPVARVGGISGGKDADNEKGGDIDRIDYKDESISPQKRVFKSITVWQMYLDLEESSGNYEKIKAAYERVIQLRVATPQVIVNYANFLIDNQYYEEAFRTYEKGIAVFGYPVAFELWNIYLRRFVERYKGSKVERTRDLFEQALVNCPVQFSKPIYIMYGGYEEEYGLIGNALKVYERACEYLVQHQRQLMENGNNKNLLSDMYRFYISKTSLLKGDIYTRPIYEQAIESVVDEYELLRFVLEFADLETKFGEIDRARALFAYGASNTHIGKIDEQASQNESGNEKTSGLSLWDKWSKFEIDYGNESTYKEMLRIKRTVQIKYSTDVSYLMSFQKQQHSSNQDSSSENQIKFVN</sequence>
<proteinExistence type="inferred from homology"/>
<keyword evidence="7" id="KW-0539">Nucleus</keyword>
<evidence type="ECO:0000259" key="11">
    <source>
        <dbReference type="Pfam" id="PF23231"/>
    </source>
</evidence>
<keyword evidence="13" id="KW-1185">Reference proteome</keyword>
<dbReference type="InterPro" id="IPR045075">
    <property type="entry name" value="Syf1-like"/>
</dbReference>
<keyword evidence="4" id="KW-0747">Spliceosome</keyword>
<evidence type="ECO:0000256" key="7">
    <source>
        <dbReference type="ARBA" id="ARBA00023242"/>
    </source>
</evidence>
<evidence type="ECO:0000256" key="6">
    <source>
        <dbReference type="ARBA" id="ARBA00023187"/>
    </source>
</evidence>
<evidence type="ECO:0000256" key="5">
    <source>
        <dbReference type="ARBA" id="ARBA00022737"/>
    </source>
</evidence>
<dbReference type="InterPro" id="IPR019734">
    <property type="entry name" value="TPR_rpt"/>
</dbReference>
<name>A0A1R1PHP8_ZANCU</name>
<comment type="function">
    <text evidence="8">Involved in pre-mRNA splicing and cell cycle progression.</text>
</comment>
<dbReference type="InterPro" id="IPR055430">
    <property type="entry name" value="HAT_Syf1_CNRKL1_C"/>
</dbReference>
<dbReference type="InterPro" id="IPR003107">
    <property type="entry name" value="HAT"/>
</dbReference>
<dbReference type="GO" id="GO:0071014">
    <property type="term" value="C:post-mRNA release spliceosomal complex"/>
    <property type="evidence" value="ECO:0007669"/>
    <property type="project" value="TreeGrafter"/>
</dbReference>
<dbReference type="InterPro" id="IPR011990">
    <property type="entry name" value="TPR-like_helical_dom_sf"/>
</dbReference>
<dbReference type="PANTHER" id="PTHR11246:SF5">
    <property type="entry name" value="PRE-MRNA-SPLICING FACTOR SYF1"/>
    <property type="match status" value="1"/>
</dbReference>
<comment type="similarity">
    <text evidence="2">Belongs to the crooked-neck family.</text>
</comment>
<dbReference type="AlphaFoldDB" id="A0A1R1PHP8"/>
<keyword evidence="5" id="KW-0677">Repeat</keyword>
<protein>
    <recommendedName>
        <fullName evidence="9">Pre-mRNA-splicing factor SYF1</fullName>
    </recommendedName>
</protein>
<dbReference type="Gene3D" id="1.25.40.10">
    <property type="entry name" value="Tetratricopeptide repeat domain"/>
    <property type="match status" value="3"/>
</dbReference>
<dbReference type="OrthoDB" id="10067343at2759"/>
<dbReference type="SUPFAM" id="SSF48452">
    <property type="entry name" value="TPR-like"/>
    <property type="match status" value="3"/>
</dbReference>
<keyword evidence="3" id="KW-0507">mRNA processing</keyword>
<gene>
    <name evidence="12" type="ORF">AX774_g6178</name>
</gene>
<reference evidence="13" key="1">
    <citation type="submission" date="2017-01" db="EMBL/GenBank/DDBJ databases">
        <authorList>
            <person name="Wang Y."/>
            <person name="White M."/>
            <person name="Kvist S."/>
            <person name="Moncalvo J.-M."/>
        </authorList>
    </citation>
    <scope>NUCLEOTIDE SEQUENCE [LARGE SCALE GENOMIC DNA]</scope>
    <source>
        <strain evidence="13">COL-18-3</strain>
    </source>
</reference>
<evidence type="ECO:0000256" key="10">
    <source>
        <dbReference type="PROSITE-ProRule" id="PRU00339"/>
    </source>
</evidence>
<keyword evidence="10" id="KW-0802">TPR repeat</keyword>
<evidence type="ECO:0000256" key="4">
    <source>
        <dbReference type="ARBA" id="ARBA00022728"/>
    </source>
</evidence>
<dbReference type="Pfam" id="PF23231">
    <property type="entry name" value="HAT_Syf1_CNRKL1_C"/>
    <property type="match status" value="1"/>
</dbReference>
<accession>A0A1R1PHP8</accession>
<organism evidence="12 13">
    <name type="scientific">Zancudomyces culisetae</name>
    <name type="common">Gut fungus</name>
    <name type="synonym">Smittium culisetae</name>
    <dbReference type="NCBI Taxonomy" id="1213189"/>
    <lineage>
        <taxon>Eukaryota</taxon>
        <taxon>Fungi</taxon>
        <taxon>Fungi incertae sedis</taxon>
        <taxon>Zoopagomycota</taxon>
        <taxon>Kickxellomycotina</taxon>
        <taxon>Harpellomycetes</taxon>
        <taxon>Harpellales</taxon>
        <taxon>Legeriomycetaceae</taxon>
        <taxon>Zancudomyces</taxon>
    </lineage>
</organism>
<dbReference type="SMART" id="SM00386">
    <property type="entry name" value="HAT"/>
    <property type="match status" value="7"/>
</dbReference>
<dbReference type="GO" id="GO:0000974">
    <property type="term" value="C:Prp19 complex"/>
    <property type="evidence" value="ECO:0007669"/>
    <property type="project" value="TreeGrafter"/>
</dbReference>
<evidence type="ECO:0000313" key="12">
    <source>
        <dbReference type="EMBL" id="OMH80382.1"/>
    </source>
</evidence>
<dbReference type="GO" id="GO:0071007">
    <property type="term" value="C:U2-type catalytic step 2 spliceosome"/>
    <property type="evidence" value="ECO:0007669"/>
    <property type="project" value="TreeGrafter"/>
</dbReference>
<dbReference type="Proteomes" id="UP000188320">
    <property type="component" value="Unassembled WGS sequence"/>
</dbReference>
<evidence type="ECO:0000256" key="1">
    <source>
        <dbReference type="ARBA" id="ARBA00004123"/>
    </source>
</evidence>
<evidence type="ECO:0000256" key="8">
    <source>
        <dbReference type="ARBA" id="ARBA00037272"/>
    </source>
</evidence>
<dbReference type="PANTHER" id="PTHR11246">
    <property type="entry name" value="PRE-MRNA SPLICING FACTOR"/>
    <property type="match status" value="1"/>
</dbReference>
<comment type="subcellular location">
    <subcellularLocation>
        <location evidence="1">Nucleus</location>
    </subcellularLocation>
</comment>
<evidence type="ECO:0000256" key="3">
    <source>
        <dbReference type="ARBA" id="ARBA00022664"/>
    </source>
</evidence>
<feature type="domain" description="Pre-mRNA-splicing factor Syf1/CRNKL1-like C-terminal HAT-repeats" evidence="11">
    <location>
        <begin position="43"/>
        <end position="461"/>
    </location>
</feature>